<comment type="caution">
    <text evidence="12">The sequence shown here is derived from an EMBL/GenBank/DDBJ whole genome shotgun (WGS) entry which is preliminary data.</text>
</comment>
<dbReference type="NCBIfam" id="TIGR00154">
    <property type="entry name" value="ispE"/>
    <property type="match status" value="1"/>
</dbReference>
<evidence type="ECO:0000313" key="12">
    <source>
        <dbReference type="EMBL" id="RZD16903.1"/>
    </source>
</evidence>
<dbReference type="HAMAP" id="MF_00061">
    <property type="entry name" value="IspE"/>
    <property type="match status" value="1"/>
</dbReference>
<evidence type="ECO:0000256" key="9">
    <source>
        <dbReference type="HAMAP-Rule" id="MF_00061"/>
    </source>
</evidence>
<dbReference type="Gene3D" id="3.30.70.890">
    <property type="entry name" value="GHMP kinase, C-terminal domain"/>
    <property type="match status" value="1"/>
</dbReference>
<keyword evidence="9" id="KW-0414">Isoprene biosynthesis</keyword>
<dbReference type="UniPathway" id="UPA00056">
    <property type="reaction ID" value="UER00094"/>
</dbReference>
<dbReference type="GO" id="GO:0005524">
    <property type="term" value="F:ATP binding"/>
    <property type="evidence" value="ECO:0007669"/>
    <property type="project" value="UniProtKB-UniRule"/>
</dbReference>
<dbReference type="PANTHER" id="PTHR43527">
    <property type="entry name" value="4-DIPHOSPHOCYTIDYL-2-C-METHYL-D-ERYTHRITOL KINASE, CHLOROPLASTIC"/>
    <property type="match status" value="1"/>
</dbReference>
<evidence type="ECO:0000313" key="13">
    <source>
        <dbReference type="Proteomes" id="UP000316562"/>
    </source>
</evidence>
<feature type="active site" evidence="9">
    <location>
        <position position="186"/>
    </location>
</feature>
<reference evidence="12 13" key="1">
    <citation type="journal article" date="2019" name="ISME J.">
        <title>Insights into ecological role of a new deltaproteobacterial order Candidatus Acidulodesulfobacterales by metagenomics and metatranscriptomics.</title>
        <authorList>
            <person name="Tan S."/>
            <person name="Liu J."/>
            <person name="Fang Y."/>
            <person name="Hedlund B.P."/>
            <person name="Lian Z.H."/>
            <person name="Huang L.Y."/>
            <person name="Li J.T."/>
            <person name="Huang L.N."/>
            <person name="Li W.J."/>
            <person name="Jiang H.C."/>
            <person name="Dong H.L."/>
            <person name="Shu W.S."/>
        </authorList>
    </citation>
    <scope>NUCLEOTIDE SEQUENCE [LARGE SCALE GENOMIC DNA]</scope>
    <source>
        <strain evidence="12">AP2</strain>
    </source>
</reference>
<evidence type="ECO:0000256" key="8">
    <source>
        <dbReference type="ARBA" id="ARBA00032554"/>
    </source>
</evidence>
<name>A0A519BHZ8_ACIG2</name>
<dbReference type="InterPro" id="IPR004424">
    <property type="entry name" value="IspE"/>
</dbReference>
<evidence type="ECO:0000256" key="7">
    <source>
        <dbReference type="ARBA" id="ARBA00022840"/>
    </source>
</evidence>
<proteinExistence type="inferred from homology"/>
<evidence type="ECO:0000259" key="11">
    <source>
        <dbReference type="Pfam" id="PF08544"/>
    </source>
</evidence>
<feature type="binding site" evidence="9">
    <location>
        <begin position="144"/>
        <end position="154"/>
    </location>
    <ligand>
        <name>ATP</name>
        <dbReference type="ChEBI" id="CHEBI:30616"/>
    </ligand>
</feature>
<feature type="active site" evidence="9">
    <location>
        <position position="39"/>
    </location>
</feature>
<dbReference type="Pfam" id="PF00288">
    <property type="entry name" value="GHMP_kinases_N"/>
    <property type="match status" value="1"/>
</dbReference>
<dbReference type="Pfam" id="PF08544">
    <property type="entry name" value="GHMP_kinases_C"/>
    <property type="match status" value="1"/>
</dbReference>
<comment type="similarity">
    <text evidence="1 9">Belongs to the GHMP kinase family. IspE subfamily.</text>
</comment>
<dbReference type="PANTHER" id="PTHR43527:SF2">
    <property type="entry name" value="4-DIPHOSPHOCYTIDYL-2-C-METHYL-D-ERYTHRITOL KINASE, CHLOROPLASTIC"/>
    <property type="match status" value="1"/>
</dbReference>
<comment type="catalytic activity">
    <reaction evidence="9">
        <text>4-CDP-2-C-methyl-D-erythritol + ATP = 4-CDP-2-C-methyl-D-erythritol 2-phosphate + ADP + H(+)</text>
        <dbReference type="Rhea" id="RHEA:18437"/>
        <dbReference type="ChEBI" id="CHEBI:15378"/>
        <dbReference type="ChEBI" id="CHEBI:30616"/>
        <dbReference type="ChEBI" id="CHEBI:57823"/>
        <dbReference type="ChEBI" id="CHEBI:57919"/>
        <dbReference type="ChEBI" id="CHEBI:456216"/>
        <dbReference type="EC" id="2.7.1.148"/>
    </reaction>
</comment>
<keyword evidence="4 9" id="KW-0808">Transferase</keyword>
<evidence type="ECO:0000256" key="1">
    <source>
        <dbReference type="ARBA" id="ARBA00009684"/>
    </source>
</evidence>
<evidence type="ECO:0000256" key="5">
    <source>
        <dbReference type="ARBA" id="ARBA00022741"/>
    </source>
</evidence>
<dbReference type="GO" id="GO:0019288">
    <property type="term" value="P:isopentenyl diphosphate biosynthetic process, methylerythritol 4-phosphate pathway"/>
    <property type="evidence" value="ECO:0007669"/>
    <property type="project" value="UniProtKB-UniRule"/>
</dbReference>
<dbReference type="AlphaFoldDB" id="A0A519BHZ8"/>
<evidence type="ECO:0000259" key="10">
    <source>
        <dbReference type="Pfam" id="PF00288"/>
    </source>
</evidence>
<dbReference type="SUPFAM" id="SSF55060">
    <property type="entry name" value="GHMP Kinase, C-terminal domain"/>
    <property type="match status" value="1"/>
</dbReference>
<organism evidence="12 13">
    <name type="scientific">Acididesulfobacter guangdongensis</name>
    <dbReference type="NCBI Taxonomy" id="2597225"/>
    <lineage>
        <taxon>Bacteria</taxon>
        <taxon>Deltaproteobacteria</taxon>
        <taxon>Candidatus Acidulodesulfobacterales</taxon>
        <taxon>Candidatus Acididesulfobacter</taxon>
    </lineage>
</organism>
<dbReference type="InterPro" id="IPR006204">
    <property type="entry name" value="GHMP_kinase_N_dom"/>
</dbReference>
<dbReference type="InterPro" id="IPR013750">
    <property type="entry name" value="GHMP_kinase_C_dom"/>
</dbReference>
<feature type="domain" description="GHMP kinase N-terminal" evidence="10">
    <location>
        <begin position="115"/>
        <end position="191"/>
    </location>
</feature>
<evidence type="ECO:0000256" key="6">
    <source>
        <dbReference type="ARBA" id="ARBA00022777"/>
    </source>
</evidence>
<dbReference type="GO" id="GO:0050515">
    <property type="term" value="F:4-(cytidine 5'-diphospho)-2-C-methyl-D-erythritol kinase activity"/>
    <property type="evidence" value="ECO:0007669"/>
    <property type="project" value="UniProtKB-UniRule"/>
</dbReference>
<dbReference type="InterPro" id="IPR014721">
    <property type="entry name" value="Ribsml_uS5_D2-typ_fold_subgr"/>
</dbReference>
<gene>
    <name evidence="9 12" type="primary">ispE</name>
    <name evidence="12" type="ORF">EVJ46_01305</name>
</gene>
<dbReference type="Proteomes" id="UP000316562">
    <property type="component" value="Unassembled WGS sequence"/>
</dbReference>
<comment type="function">
    <text evidence="9">Catalyzes the phosphorylation of the position 2 hydroxy group of 4-diphosphocytidyl-2C-methyl-D-erythritol.</text>
</comment>
<dbReference type="EC" id="2.7.1.148" evidence="2 9"/>
<dbReference type="EMBL" id="SGBC01000001">
    <property type="protein sequence ID" value="RZD16903.1"/>
    <property type="molecule type" value="Genomic_DNA"/>
</dbReference>
<keyword evidence="5 9" id="KW-0547">Nucleotide-binding</keyword>
<evidence type="ECO:0000256" key="2">
    <source>
        <dbReference type="ARBA" id="ARBA00012052"/>
    </source>
</evidence>
<dbReference type="InterPro" id="IPR020568">
    <property type="entry name" value="Ribosomal_Su5_D2-typ_SF"/>
</dbReference>
<sequence length="390" mass="43896">MFNFYFDTRHISSAVYQFCIQIGNIIVEYLNYTYLAPAKVNFVLKIGEKNPANNLHYIFSIIRRVSVFDRITFKINEDGNKLKVIPGKTILKQLDKKELEEYADNLEKKLSDDDNLIIKASNLFFNKINLKNKYINAAVEKNIPMQAGLGGGSSDAAGMLNILNRIYNNPLNYDELNSIAVKLGSDVSFFLKEKDALVAGNGEIIIPIAEKSLKKYYIAVIVPKFGISTKAAYEAFDDLVLTKKINYYNILNLNFSSKLDILKNTNSANESDSINAENYCEAVKLKDLNDLSELGIGSEFENDFEDVILDMYPVLKDIKNFTIQQRTDKKAKAEAGMLSGSGSAMFGVFKTAKDASAYIADIENKTFSSQIKFKFLGETDFKEKLNQLKS</sequence>
<evidence type="ECO:0000256" key="4">
    <source>
        <dbReference type="ARBA" id="ARBA00022679"/>
    </source>
</evidence>
<comment type="pathway">
    <text evidence="9">Isoprenoid biosynthesis; isopentenyl diphosphate biosynthesis via DXP pathway; isopentenyl diphosphate from 1-deoxy-D-xylulose 5-phosphate: step 3/6.</text>
</comment>
<keyword evidence="6 9" id="KW-0418">Kinase</keyword>
<protein>
    <recommendedName>
        <fullName evidence="3 9">4-diphosphocytidyl-2-C-methyl-D-erythritol kinase</fullName>
        <shortName evidence="9">CMK</shortName>
        <ecNumber evidence="2 9">2.7.1.148</ecNumber>
    </recommendedName>
    <alternativeName>
        <fullName evidence="8 9">4-(cytidine-5'-diphospho)-2-C-methyl-D-erythritol kinase</fullName>
    </alternativeName>
</protein>
<dbReference type="SUPFAM" id="SSF54211">
    <property type="entry name" value="Ribosomal protein S5 domain 2-like"/>
    <property type="match status" value="1"/>
</dbReference>
<evidence type="ECO:0000256" key="3">
    <source>
        <dbReference type="ARBA" id="ARBA00017473"/>
    </source>
</evidence>
<dbReference type="Gene3D" id="3.30.230.10">
    <property type="match status" value="1"/>
</dbReference>
<accession>A0A519BHZ8</accession>
<dbReference type="InterPro" id="IPR036554">
    <property type="entry name" value="GHMP_kinase_C_sf"/>
</dbReference>
<keyword evidence="7 9" id="KW-0067">ATP-binding</keyword>
<dbReference type="GO" id="GO:0016114">
    <property type="term" value="P:terpenoid biosynthetic process"/>
    <property type="evidence" value="ECO:0007669"/>
    <property type="project" value="UniProtKB-UniRule"/>
</dbReference>
<feature type="domain" description="GHMP kinase C-terminal" evidence="11">
    <location>
        <begin position="287"/>
        <end position="360"/>
    </location>
</feature>